<evidence type="ECO:0000313" key="2">
    <source>
        <dbReference type="Proteomes" id="UP000002620"/>
    </source>
</evidence>
<dbReference type="STRING" id="429009.Adeg_0411"/>
<sequence length="68" mass="7758">MHKHTPHSWEELPLVLTPGDLVKYGITPGKASAYALLRLPGFPARRVGRRWLIGRDALRAWLEKRDGE</sequence>
<name>C9RBD7_AMMDK</name>
<dbReference type="EMBL" id="CP001785">
    <property type="protein sequence ID" value="ACX51564.1"/>
    <property type="molecule type" value="Genomic_DNA"/>
</dbReference>
<reference evidence="1 2" key="1">
    <citation type="submission" date="2009-10" db="EMBL/GenBank/DDBJ databases">
        <title>Complete sequence of chromosome of Ammonifex degensii KC4.</title>
        <authorList>
            <consortium name="US DOE Joint Genome Institute"/>
            <person name="Kerfeld C."/>
            <person name="Goodner B."/>
            <person name="Huber H."/>
            <person name="Stetter K."/>
            <person name="Lucas S."/>
            <person name="Copeland A."/>
            <person name="Lapidus A."/>
            <person name="Glavina del Rio T."/>
            <person name="Dalin E."/>
            <person name="Tice H."/>
            <person name="Bruce D."/>
            <person name="Goodwin L."/>
            <person name="Pitluck S."/>
            <person name="Saunders E."/>
            <person name="Brettin T."/>
            <person name="Detter J.C."/>
            <person name="Han C."/>
            <person name="Larimer F."/>
            <person name="Land M."/>
            <person name="Hauser L."/>
            <person name="Kyrpides N."/>
            <person name="Ovchinnikova G."/>
            <person name="Richardson P."/>
        </authorList>
    </citation>
    <scope>NUCLEOTIDE SEQUENCE [LARGE SCALE GENOMIC DNA]</scope>
    <source>
        <strain evidence="2">DSM 10501 / KC4</strain>
    </source>
</reference>
<dbReference type="RefSeq" id="WP_015738442.1">
    <property type="nucleotide sequence ID" value="NC_013385.1"/>
</dbReference>
<proteinExistence type="predicted"/>
<accession>C9RBD7</accession>
<dbReference type="AlphaFoldDB" id="C9RBD7"/>
<evidence type="ECO:0008006" key="3">
    <source>
        <dbReference type="Google" id="ProtNLM"/>
    </source>
</evidence>
<dbReference type="KEGG" id="adg:Adeg_0411"/>
<gene>
    <name evidence="1" type="ordered locus">Adeg_0411</name>
</gene>
<protein>
    <recommendedName>
        <fullName evidence="3">DNA-binding protein</fullName>
    </recommendedName>
</protein>
<organism evidence="1 2">
    <name type="scientific">Ammonifex degensii (strain DSM 10501 / KC4)</name>
    <dbReference type="NCBI Taxonomy" id="429009"/>
    <lineage>
        <taxon>Bacteria</taxon>
        <taxon>Bacillati</taxon>
        <taxon>Bacillota</taxon>
        <taxon>Clostridia</taxon>
        <taxon>Thermoanaerobacterales</taxon>
        <taxon>Thermoanaerobacteraceae</taxon>
        <taxon>Ammonifex</taxon>
    </lineage>
</organism>
<evidence type="ECO:0000313" key="1">
    <source>
        <dbReference type="EMBL" id="ACX51564.1"/>
    </source>
</evidence>
<keyword evidence="2" id="KW-1185">Reference proteome</keyword>
<dbReference type="OrthoDB" id="1684751at2"/>
<dbReference type="Proteomes" id="UP000002620">
    <property type="component" value="Chromosome"/>
</dbReference>
<dbReference type="HOGENOM" id="CLU_140176_16_2_9"/>